<dbReference type="Gene3D" id="3.40.190.10">
    <property type="entry name" value="Periplasmic binding protein-like II"/>
    <property type="match status" value="2"/>
</dbReference>
<comment type="caution">
    <text evidence="1">The sequence shown here is derived from an EMBL/GenBank/DDBJ whole genome shotgun (WGS) entry which is preliminary data.</text>
</comment>
<sequence>MVEARITDAAGPGLLEITEFRRMGQAPDPAGGARIAYFAMRMRLTRDHQFGAWDGRNLQTLAAALGAAPRAISGANREGNRAGDVLRVNGALRLREEAGRWVPLPAAAWDEGPPTAFDPQGSQAERLLTAIGTALTAGSRATGAEMTPVIEQELAQAWRNIEARQARLRHGVPLAGGAAGSEYARLAEAIAHLPPGPGLGPTVALPSAGSVENIRLMADGTALAGIAQADVALRALRGGAPEWDLPALPGLRALAALYPEAAHVGVPADSPIRRMADLAGKSVGVGALGSGARVTAEEVLLAHGLDPATTPRVALPPAAIAGALRDGRIAAAIGVSLVPNQAVLRLGEAVPLRLLPLDEAAIAALTGEDDPLIRFTIPAGTYPGQAEAVSTVATQAVLLAGEALTRAEITALLQRLFEGQGVAGTGGPAALMIRRETAGAPLPLPFHPAARAFFGPRGG</sequence>
<dbReference type="RefSeq" id="WP_219765155.1">
    <property type="nucleotide sequence ID" value="NZ_JAHYBZ010000008.1"/>
</dbReference>
<evidence type="ECO:0000313" key="1">
    <source>
        <dbReference type="EMBL" id="MBW6400587.1"/>
    </source>
</evidence>
<gene>
    <name evidence="1" type="ORF">KPL78_22195</name>
</gene>
<dbReference type="Pfam" id="PF16868">
    <property type="entry name" value="NMT1_3"/>
    <property type="match status" value="1"/>
</dbReference>
<dbReference type="EMBL" id="JAHYBZ010000008">
    <property type="protein sequence ID" value="MBW6400587.1"/>
    <property type="molecule type" value="Genomic_DNA"/>
</dbReference>
<dbReference type="InterPro" id="IPR011852">
    <property type="entry name" value="TRAP_TAXI"/>
</dbReference>
<evidence type="ECO:0000313" key="2">
    <source>
        <dbReference type="Proteomes" id="UP001196565"/>
    </source>
</evidence>
<keyword evidence="2" id="KW-1185">Reference proteome</keyword>
<dbReference type="NCBIfam" id="TIGR02122">
    <property type="entry name" value="TRAP_TAXI"/>
    <property type="match status" value="1"/>
</dbReference>
<dbReference type="PANTHER" id="PTHR42941:SF1">
    <property type="entry name" value="SLL1037 PROTEIN"/>
    <property type="match status" value="1"/>
</dbReference>
<proteinExistence type="predicted"/>
<protein>
    <submittedName>
        <fullName evidence="1">TAXI family TRAP transporter solute-binding subunit</fullName>
    </submittedName>
</protein>
<dbReference type="PANTHER" id="PTHR42941">
    <property type="entry name" value="SLL1037 PROTEIN"/>
    <property type="match status" value="1"/>
</dbReference>
<accession>A0ABS7AE58</accession>
<dbReference type="Proteomes" id="UP001196565">
    <property type="component" value="Unassembled WGS sequence"/>
</dbReference>
<name>A0ABS7AE58_9PROT</name>
<reference evidence="1 2" key="1">
    <citation type="submission" date="2021-07" db="EMBL/GenBank/DDBJ databases">
        <authorList>
            <person name="So Y."/>
        </authorList>
    </citation>
    <scope>NUCLEOTIDE SEQUENCE [LARGE SCALE GENOMIC DNA]</scope>
    <source>
        <strain evidence="1 2">HJA6</strain>
    </source>
</reference>
<dbReference type="SUPFAM" id="SSF53850">
    <property type="entry name" value="Periplasmic binding protein-like II"/>
    <property type="match status" value="1"/>
</dbReference>
<organism evidence="1 2">
    <name type="scientific">Roseomonas alba</name>
    <dbReference type="NCBI Taxonomy" id="2846776"/>
    <lineage>
        <taxon>Bacteria</taxon>
        <taxon>Pseudomonadati</taxon>
        <taxon>Pseudomonadota</taxon>
        <taxon>Alphaproteobacteria</taxon>
        <taxon>Acetobacterales</taxon>
        <taxon>Roseomonadaceae</taxon>
        <taxon>Roseomonas</taxon>
    </lineage>
</organism>